<evidence type="ECO:0000313" key="1">
    <source>
        <dbReference type="EMBL" id="CAF1359146.1"/>
    </source>
</evidence>
<reference evidence="2" key="1">
    <citation type="submission" date="2021-02" db="EMBL/GenBank/DDBJ databases">
        <authorList>
            <person name="Nowell W R."/>
        </authorList>
    </citation>
    <scope>NUCLEOTIDE SEQUENCE</scope>
</reference>
<evidence type="ECO:0000313" key="2">
    <source>
        <dbReference type="EMBL" id="CAF3984099.1"/>
    </source>
</evidence>
<accession>A0A819MQ37</accession>
<evidence type="ECO:0008006" key="4">
    <source>
        <dbReference type="Google" id="ProtNLM"/>
    </source>
</evidence>
<dbReference type="EMBL" id="CAJOBD010004190">
    <property type="protein sequence ID" value="CAF3984099.1"/>
    <property type="molecule type" value="Genomic_DNA"/>
</dbReference>
<name>A0A819MQ37_9BILA</name>
<protein>
    <recommendedName>
        <fullName evidence="4">NAD(P)(+)--arginine ADP-ribosyltransferase</fullName>
    </recommendedName>
</protein>
<dbReference type="Proteomes" id="UP000663836">
    <property type="component" value="Unassembled WGS sequence"/>
</dbReference>
<dbReference type="AlphaFoldDB" id="A0A819MQ37"/>
<comment type="caution">
    <text evidence="2">The sequence shown here is derived from an EMBL/GenBank/DDBJ whole genome shotgun (WGS) entry which is preliminary data.</text>
</comment>
<organism evidence="2 3">
    <name type="scientific">Rotaria sordida</name>
    <dbReference type="NCBI Taxonomy" id="392033"/>
    <lineage>
        <taxon>Eukaryota</taxon>
        <taxon>Metazoa</taxon>
        <taxon>Spiralia</taxon>
        <taxon>Gnathifera</taxon>
        <taxon>Rotifera</taxon>
        <taxon>Eurotatoria</taxon>
        <taxon>Bdelloidea</taxon>
        <taxon>Philodinida</taxon>
        <taxon>Philodinidae</taxon>
        <taxon>Rotaria</taxon>
    </lineage>
</organism>
<evidence type="ECO:0000313" key="3">
    <source>
        <dbReference type="Proteomes" id="UP000663836"/>
    </source>
</evidence>
<dbReference type="Proteomes" id="UP000663864">
    <property type="component" value="Unassembled WGS sequence"/>
</dbReference>
<gene>
    <name evidence="2" type="ORF">JBS370_LOCUS25345</name>
    <name evidence="1" type="ORF">ZHD862_LOCUS30979</name>
</gene>
<dbReference type="EMBL" id="CAJNOT010003024">
    <property type="protein sequence ID" value="CAF1359146.1"/>
    <property type="molecule type" value="Genomic_DNA"/>
</dbReference>
<dbReference type="Gene3D" id="3.90.176.10">
    <property type="entry name" value="Toxin ADP-ribosyltransferase, Chain A, domain 1"/>
    <property type="match status" value="1"/>
</dbReference>
<sequence>MATAIKQVTEVSCSTKSAVEHIGTNFESFSCLWLDKNVYSTEDNLQTLKKLRQVINHLRTFDNSDECEQYIRQIIKERVILIVSGALGRQCVPQLHDLPQFSACYVFCTHLEVNKQWANKYYKVRGVFVERAKLVDQISKDQMNRNKVEDGVTISVIAVGNQSLQARNAIFMWFQLFIEVLLRMYHKANDRKELLDICKNSYKGNQLEMNCIEEFEKTYKAENSIEWYTRESCFYRMMNKALRVQDFDMLFAFRFFITDIAKQIKSEHEKFIRTTDNRQVIHVYRGQMIAKDELELMKNSIGDFLSMNSFLSTTRNRSMALRFAQVVPKSNDVERIIFEIDINPRLQTKPFADVSEVSYFKHEDEVSYTGIIANNANTFQITKEHD</sequence>
<proteinExistence type="predicted"/>
<dbReference type="SUPFAM" id="SSF56399">
    <property type="entry name" value="ADP-ribosylation"/>
    <property type="match status" value="1"/>
</dbReference>